<dbReference type="AlphaFoldDB" id="A0A6A3L4P3"/>
<evidence type="ECO:0000313" key="4">
    <source>
        <dbReference type="Proteomes" id="UP000429607"/>
    </source>
</evidence>
<evidence type="ECO:0000313" key="1">
    <source>
        <dbReference type="EMBL" id="KAE9006661.1"/>
    </source>
</evidence>
<dbReference type="Proteomes" id="UP000435112">
    <property type="component" value="Unassembled WGS sequence"/>
</dbReference>
<accession>A0A6A3L4P3</accession>
<evidence type="ECO:0000313" key="6">
    <source>
        <dbReference type="Proteomes" id="UP000435112"/>
    </source>
</evidence>
<evidence type="ECO:0000313" key="5">
    <source>
        <dbReference type="Proteomes" id="UP000434957"/>
    </source>
</evidence>
<dbReference type="EMBL" id="QXFU01000973">
    <property type="protein sequence ID" value="KAE9014592.1"/>
    <property type="molecule type" value="Genomic_DNA"/>
</dbReference>
<dbReference type="Proteomes" id="UP000434957">
    <property type="component" value="Unassembled WGS sequence"/>
</dbReference>
<dbReference type="EMBL" id="QXFT01001421">
    <property type="protein sequence ID" value="KAE9319104.1"/>
    <property type="molecule type" value="Genomic_DNA"/>
</dbReference>
<comment type="caution">
    <text evidence="2">The sequence shown here is derived from an EMBL/GenBank/DDBJ whole genome shotgun (WGS) entry which is preliminary data.</text>
</comment>
<dbReference type="EMBL" id="QXFV01001407">
    <property type="protein sequence ID" value="KAE9006661.1"/>
    <property type="molecule type" value="Genomic_DNA"/>
</dbReference>
<reference evidence="4 6" key="1">
    <citation type="submission" date="2018-09" db="EMBL/GenBank/DDBJ databases">
        <title>Genomic investigation of the strawberry pathogen Phytophthora fragariae indicates pathogenicity is determined by transcriptional variation in three key races.</title>
        <authorList>
            <person name="Adams T.M."/>
            <person name="Armitage A.D."/>
            <person name="Sobczyk M.K."/>
            <person name="Bates H.J."/>
            <person name="Dunwell J.M."/>
            <person name="Nellist C.F."/>
            <person name="Harrison R.J."/>
        </authorList>
    </citation>
    <scope>NUCLEOTIDE SEQUENCE [LARGE SCALE GENOMIC DNA]</scope>
    <source>
        <strain evidence="1 4">SCRP249</strain>
        <strain evidence="2 6">SCRP324</strain>
        <strain evidence="3 5">SCRP333</strain>
    </source>
</reference>
<proteinExistence type="predicted"/>
<dbReference type="Proteomes" id="UP000429607">
    <property type="component" value="Unassembled WGS sequence"/>
</dbReference>
<evidence type="ECO:0000313" key="3">
    <source>
        <dbReference type="EMBL" id="KAE9319104.1"/>
    </source>
</evidence>
<organism evidence="2 6">
    <name type="scientific">Phytophthora rubi</name>
    <dbReference type="NCBI Taxonomy" id="129364"/>
    <lineage>
        <taxon>Eukaryota</taxon>
        <taxon>Sar</taxon>
        <taxon>Stramenopiles</taxon>
        <taxon>Oomycota</taxon>
        <taxon>Peronosporomycetes</taxon>
        <taxon>Peronosporales</taxon>
        <taxon>Peronosporaceae</taxon>
        <taxon>Phytophthora</taxon>
    </lineage>
</organism>
<sequence>MPLAQVDIRIALHDPSHPPERVNAGIGVVHRIVWLCVDLRIIQQLLVVTLLVRCRQLHVYVGLSSFHCTLMNFWMSPMRASGFSSSNACLHRSLQKSRY</sequence>
<keyword evidence="5" id="KW-1185">Reference proteome</keyword>
<evidence type="ECO:0000313" key="2">
    <source>
        <dbReference type="EMBL" id="KAE9014592.1"/>
    </source>
</evidence>
<name>A0A6A3L4P3_9STRA</name>
<gene>
    <name evidence="1" type="ORF">PR001_g17154</name>
    <name evidence="2" type="ORF">PR002_g14184</name>
    <name evidence="3" type="ORF">PR003_g18057</name>
</gene>
<protein>
    <submittedName>
        <fullName evidence="2">Uncharacterized protein</fullName>
    </submittedName>
</protein>